<dbReference type="EMBL" id="ABJB010698656">
    <property type="status" value="NOT_ANNOTATED_CDS"/>
    <property type="molecule type" value="Genomic_DNA"/>
</dbReference>
<dbReference type="VEuPathDB" id="VectorBase:ISCW020218"/>
<dbReference type="EnsemblMetazoa" id="ISCW020218-RA">
    <property type="protein sequence ID" value="ISCW020218-PA"/>
    <property type="gene ID" value="ISCW020218"/>
</dbReference>
<evidence type="ECO:0000313" key="2">
    <source>
        <dbReference type="EMBL" id="EEC13458.1"/>
    </source>
</evidence>
<dbReference type="AlphaFoldDB" id="B7Q3N6"/>
<gene>
    <name evidence="2" type="ORF">IscW_ISCW020218</name>
</gene>
<dbReference type="HOGENOM" id="CLU_1898550_0_0_1"/>
<reference evidence="2 4" key="1">
    <citation type="submission" date="2008-03" db="EMBL/GenBank/DDBJ databases">
        <title>Annotation of Ixodes scapularis.</title>
        <authorList>
            <consortium name="Ixodes scapularis Genome Project Consortium"/>
            <person name="Caler E."/>
            <person name="Hannick L.I."/>
            <person name="Bidwell S."/>
            <person name="Joardar V."/>
            <person name="Thiagarajan M."/>
            <person name="Amedeo P."/>
            <person name="Galinsky K.J."/>
            <person name="Schobel S."/>
            <person name="Inman J."/>
            <person name="Hostetler J."/>
            <person name="Miller J."/>
            <person name="Hammond M."/>
            <person name="Megy K."/>
            <person name="Lawson D."/>
            <person name="Kodira C."/>
            <person name="Sutton G."/>
            <person name="Meyer J."/>
            <person name="Hill C.A."/>
            <person name="Birren B."/>
            <person name="Nene V."/>
            <person name="Collins F."/>
            <person name="Alarcon-Chaidez F."/>
            <person name="Wikel S."/>
            <person name="Strausberg R."/>
        </authorList>
    </citation>
    <scope>NUCLEOTIDE SEQUENCE [LARGE SCALE GENOMIC DNA]</scope>
    <source>
        <strain evidence="4">Wikel</strain>
        <strain evidence="2">Wikel colony</strain>
    </source>
</reference>
<dbReference type="VEuPathDB" id="VectorBase:ISCI020218"/>
<dbReference type="EMBL" id="DS851201">
    <property type="protein sequence ID" value="EEC13458.1"/>
    <property type="molecule type" value="Genomic_DNA"/>
</dbReference>
<dbReference type="OrthoDB" id="7616808at2759"/>
<dbReference type="InParanoid" id="B7Q3N6"/>
<dbReference type="PaxDb" id="6945-B7Q3N6"/>
<evidence type="ECO:0000313" key="3">
    <source>
        <dbReference type="EnsemblMetazoa" id="ISCW020218-PA"/>
    </source>
</evidence>
<sequence length="134" mass="15104">MDATELEPTASTCVGTSAAEATFDTESMHYSDEFHLAEDPNEGWITPRKSTNQRTLPRQERMDYGRVEVSVDRELGFSRTSRYRAIKQPEVRLVAVLEDSEGRRQRKEAAVASEAGAPLHTSTNKFNRVEGHFT</sequence>
<dbReference type="VEuPathDB" id="VectorBase:ISCP_005596"/>
<feature type="region of interest" description="Disordered" evidence="1">
    <location>
        <begin position="102"/>
        <end position="134"/>
    </location>
</feature>
<protein>
    <submittedName>
        <fullName evidence="2 3">Uncharacterized protein</fullName>
    </submittedName>
</protein>
<name>B7Q3N6_IXOSC</name>
<evidence type="ECO:0000313" key="4">
    <source>
        <dbReference type="Proteomes" id="UP000001555"/>
    </source>
</evidence>
<feature type="region of interest" description="Disordered" evidence="1">
    <location>
        <begin position="40"/>
        <end position="61"/>
    </location>
</feature>
<proteinExistence type="predicted"/>
<keyword evidence="4" id="KW-1185">Reference proteome</keyword>
<organism>
    <name type="scientific">Ixodes scapularis</name>
    <name type="common">Black-legged tick</name>
    <name type="synonym">Deer tick</name>
    <dbReference type="NCBI Taxonomy" id="6945"/>
    <lineage>
        <taxon>Eukaryota</taxon>
        <taxon>Metazoa</taxon>
        <taxon>Ecdysozoa</taxon>
        <taxon>Arthropoda</taxon>
        <taxon>Chelicerata</taxon>
        <taxon>Arachnida</taxon>
        <taxon>Acari</taxon>
        <taxon>Parasitiformes</taxon>
        <taxon>Ixodida</taxon>
        <taxon>Ixodoidea</taxon>
        <taxon>Ixodidae</taxon>
        <taxon>Ixodinae</taxon>
        <taxon>Ixodes</taxon>
    </lineage>
</organism>
<evidence type="ECO:0000256" key="1">
    <source>
        <dbReference type="SAM" id="MobiDB-lite"/>
    </source>
</evidence>
<accession>B7Q3N6</accession>
<dbReference type="EMBL" id="ABJB010987337">
    <property type="status" value="NOT_ANNOTATED_CDS"/>
    <property type="molecule type" value="Genomic_DNA"/>
</dbReference>
<reference evidence="3" key="2">
    <citation type="submission" date="2020-05" db="UniProtKB">
        <authorList>
            <consortium name="EnsemblMetazoa"/>
        </authorList>
    </citation>
    <scope>IDENTIFICATION</scope>
    <source>
        <strain evidence="3">wikel</strain>
    </source>
</reference>
<dbReference type="Proteomes" id="UP000001555">
    <property type="component" value="Unassembled WGS sequence"/>
</dbReference>